<dbReference type="Gene3D" id="3.30.450.20">
    <property type="entry name" value="PAS domain"/>
    <property type="match status" value="1"/>
</dbReference>
<gene>
    <name evidence="5" type="ORF">OSR52_03575</name>
</gene>
<reference evidence="5" key="1">
    <citation type="submission" date="2022-11" db="EMBL/GenBank/DDBJ databases">
        <title>High-quality draft genome sequence of Galbibacter sp. strain CMA-7.</title>
        <authorList>
            <person name="Wei L."/>
            <person name="Dong C."/>
            <person name="Shao Z."/>
        </authorList>
    </citation>
    <scope>NUCLEOTIDE SEQUENCE</scope>
    <source>
        <strain evidence="5">CMA-7</strain>
    </source>
</reference>
<accession>A0ABT6FNU2</accession>
<dbReference type="RefSeq" id="WP_277898672.1">
    <property type="nucleotide sequence ID" value="NZ_JAPMUA010000001.1"/>
</dbReference>
<feature type="domain" description="PAS" evidence="4">
    <location>
        <begin position="76"/>
        <end position="147"/>
    </location>
</feature>
<dbReference type="CDD" id="cd00130">
    <property type="entry name" value="PAS"/>
    <property type="match status" value="1"/>
</dbReference>
<keyword evidence="2" id="KW-0288">FMN</keyword>
<dbReference type="PANTHER" id="PTHR47429:SF2">
    <property type="entry name" value="PROTEIN TWIN LOV 1"/>
    <property type="match status" value="1"/>
</dbReference>
<dbReference type="PROSITE" id="PS50112">
    <property type="entry name" value="PAS"/>
    <property type="match status" value="1"/>
</dbReference>
<proteinExistence type="predicted"/>
<organism evidence="5 6">
    <name type="scientific">Galbibacter pacificus</name>
    <dbReference type="NCBI Taxonomy" id="2996052"/>
    <lineage>
        <taxon>Bacteria</taxon>
        <taxon>Pseudomonadati</taxon>
        <taxon>Bacteroidota</taxon>
        <taxon>Flavobacteriia</taxon>
        <taxon>Flavobacteriales</taxon>
        <taxon>Flavobacteriaceae</taxon>
        <taxon>Galbibacter</taxon>
    </lineage>
</organism>
<evidence type="ECO:0000313" key="6">
    <source>
        <dbReference type="Proteomes" id="UP001153642"/>
    </source>
</evidence>
<dbReference type="Proteomes" id="UP001153642">
    <property type="component" value="Unassembled WGS sequence"/>
</dbReference>
<evidence type="ECO:0000313" key="5">
    <source>
        <dbReference type="EMBL" id="MDG3584936.1"/>
    </source>
</evidence>
<dbReference type="SUPFAM" id="SSF55785">
    <property type="entry name" value="PYP-like sensor domain (PAS domain)"/>
    <property type="match status" value="1"/>
</dbReference>
<keyword evidence="1" id="KW-0285">Flavoprotein</keyword>
<sequence>MKHNLNKMMSLDFYVSSLNEEEYKKISPLLRQTSKTAKLPLVSWGLQNEYNKNEASMIQQEEDIKQLRQLAKKFNWKNNLEAILQNNIYEALVVTTLQKEIIWLNKGFFPMTGYSQKEAINKTPAFLQGPKTLTTTKNRIHKKLQEQKPFKAVITNYKKDKTTYKCQLHIFPLRAHKVTHFLALEKQVV</sequence>
<dbReference type="EMBL" id="JAPMUA010000001">
    <property type="protein sequence ID" value="MDG3584936.1"/>
    <property type="molecule type" value="Genomic_DNA"/>
</dbReference>
<dbReference type="InterPro" id="IPR035965">
    <property type="entry name" value="PAS-like_dom_sf"/>
</dbReference>
<dbReference type="Pfam" id="PF00989">
    <property type="entry name" value="PAS"/>
    <property type="match status" value="1"/>
</dbReference>
<keyword evidence="3" id="KW-0157">Chromophore</keyword>
<evidence type="ECO:0000256" key="1">
    <source>
        <dbReference type="ARBA" id="ARBA00022630"/>
    </source>
</evidence>
<evidence type="ECO:0000256" key="2">
    <source>
        <dbReference type="ARBA" id="ARBA00022643"/>
    </source>
</evidence>
<name>A0ABT6FNU2_9FLAO</name>
<keyword evidence="6" id="KW-1185">Reference proteome</keyword>
<evidence type="ECO:0000259" key="4">
    <source>
        <dbReference type="PROSITE" id="PS50112"/>
    </source>
</evidence>
<evidence type="ECO:0000256" key="3">
    <source>
        <dbReference type="ARBA" id="ARBA00022991"/>
    </source>
</evidence>
<protein>
    <submittedName>
        <fullName evidence="5">PAS domain-containing protein</fullName>
    </submittedName>
</protein>
<dbReference type="InterPro" id="IPR000014">
    <property type="entry name" value="PAS"/>
</dbReference>
<dbReference type="InterPro" id="IPR013767">
    <property type="entry name" value="PAS_fold"/>
</dbReference>
<comment type="caution">
    <text evidence="5">The sequence shown here is derived from an EMBL/GenBank/DDBJ whole genome shotgun (WGS) entry which is preliminary data.</text>
</comment>
<dbReference type="NCBIfam" id="TIGR00229">
    <property type="entry name" value="sensory_box"/>
    <property type="match status" value="1"/>
</dbReference>
<dbReference type="PANTHER" id="PTHR47429">
    <property type="entry name" value="PROTEIN TWIN LOV 1"/>
    <property type="match status" value="1"/>
</dbReference>